<reference evidence="1" key="1">
    <citation type="submission" date="2019-08" db="EMBL/GenBank/DDBJ databases">
        <title>The genome of the North American firefly Photinus pyralis.</title>
        <authorList>
            <consortium name="Photinus pyralis genome working group"/>
            <person name="Fallon T.R."/>
            <person name="Sander Lower S.E."/>
            <person name="Weng J.-K."/>
        </authorList>
    </citation>
    <scope>NUCLEOTIDE SEQUENCE</scope>
    <source>
        <strain evidence="1">TRF0915ILg1</strain>
        <tissue evidence="1">Whole body</tissue>
    </source>
</reference>
<dbReference type="Proteomes" id="UP000801492">
    <property type="component" value="Unassembled WGS sequence"/>
</dbReference>
<dbReference type="EMBL" id="VTPC01091078">
    <property type="protein sequence ID" value="KAF2879757.1"/>
    <property type="molecule type" value="Genomic_DNA"/>
</dbReference>
<accession>A0A8K0C8I3</accession>
<gene>
    <name evidence="1" type="ORF">ILUMI_26414</name>
</gene>
<protein>
    <submittedName>
        <fullName evidence="1">Uncharacterized protein</fullName>
    </submittedName>
</protein>
<comment type="caution">
    <text evidence="1">The sequence shown here is derived from an EMBL/GenBank/DDBJ whole genome shotgun (WGS) entry which is preliminary data.</text>
</comment>
<keyword evidence="2" id="KW-1185">Reference proteome</keyword>
<name>A0A8K0C8I3_IGNLU</name>
<proteinExistence type="predicted"/>
<organism evidence="1 2">
    <name type="scientific">Ignelater luminosus</name>
    <name type="common">Cucubano</name>
    <name type="synonym">Pyrophorus luminosus</name>
    <dbReference type="NCBI Taxonomy" id="2038154"/>
    <lineage>
        <taxon>Eukaryota</taxon>
        <taxon>Metazoa</taxon>
        <taxon>Ecdysozoa</taxon>
        <taxon>Arthropoda</taxon>
        <taxon>Hexapoda</taxon>
        <taxon>Insecta</taxon>
        <taxon>Pterygota</taxon>
        <taxon>Neoptera</taxon>
        <taxon>Endopterygota</taxon>
        <taxon>Coleoptera</taxon>
        <taxon>Polyphaga</taxon>
        <taxon>Elateriformia</taxon>
        <taxon>Elateroidea</taxon>
        <taxon>Elateridae</taxon>
        <taxon>Agrypninae</taxon>
        <taxon>Pyrophorini</taxon>
        <taxon>Ignelater</taxon>
    </lineage>
</organism>
<evidence type="ECO:0000313" key="1">
    <source>
        <dbReference type="EMBL" id="KAF2879757.1"/>
    </source>
</evidence>
<sequence>MKRNEKTRCEILAKWSVDPNISLIQLARKCNNNYYTVQRVVLKLKEDRSMQDKPKTGRPKGLIDKKLEKLVVHIIHRHPSMFIRDIARTAALGYHWHEDCDVLMLVTGIQLNIKKEISLYANFIKIAKESELFPS</sequence>
<dbReference type="AlphaFoldDB" id="A0A8K0C8I3"/>
<evidence type="ECO:0000313" key="2">
    <source>
        <dbReference type="Proteomes" id="UP000801492"/>
    </source>
</evidence>